<feature type="transmembrane region" description="Helical" evidence="1">
    <location>
        <begin position="135"/>
        <end position="155"/>
    </location>
</feature>
<sequence length="215" mass="25504">MRLVKYVERNNKLIFSGCFCCSLVILRYLISFDFYYFFLIWNLLLAGIPFLLSQFLETICKNKSTFFVIMGVWLLFLPNSFYVITDLIHLKTSEMKIYDSLMISSFALLCLFLGFSSMQKVSLILSRKFSSLHNFILNSLILFLCSFGIYLGRFLRYNSWDLFNNPFNLVKDCLNFIRFPVQHHYVWVFTFAFGAILTGFYFIFQKMIPQIDEDK</sequence>
<evidence type="ECO:0000313" key="3">
    <source>
        <dbReference type="Proteomes" id="UP001245285"/>
    </source>
</evidence>
<dbReference type="Proteomes" id="UP001245285">
    <property type="component" value="Unassembled WGS sequence"/>
</dbReference>
<keyword evidence="1" id="KW-0812">Transmembrane</keyword>
<keyword evidence="1" id="KW-1133">Transmembrane helix</keyword>
<evidence type="ECO:0000313" key="2">
    <source>
        <dbReference type="EMBL" id="MDT0646343.1"/>
    </source>
</evidence>
<evidence type="ECO:0000256" key="1">
    <source>
        <dbReference type="SAM" id="Phobius"/>
    </source>
</evidence>
<gene>
    <name evidence="2" type="ORF">RM545_06545</name>
</gene>
<dbReference type="Pfam" id="PF07099">
    <property type="entry name" value="DUF1361"/>
    <property type="match status" value="1"/>
</dbReference>
<feature type="transmembrane region" description="Helical" evidence="1">
    <location>
        <begin position="97"/>
        <end position="115"/>
    </location>
</feature>
<keyword evidence="1" id="KW-0472">Membrane</keyword>
<name>A0ABU3CJ15_9FLAO</name>
<feature type="transmembrane region" description="Helical" evidence="1">
    <location>
        <begin position="184"/>
        <end position="204"/>
    </location>
</feature>
<comment type="caution">
    <text evidence="2">The sequence shown here is derived from an EMBL/GenBank/DDBJ whole genome shotgun (WGS) entry which is preliminary data.</text>
</comment>
<feature type="transmembrane region" description="Helical" evidence="1">
    <location>
        <begin position="65"/>
        <end position="85"/>
    </location>
</feature>
<organism evidence="2 3">
    <name type="scientific">Autumnicola lenta</name>
    <dbReference type="NCBI Taxonomy" id="3075593"/>
    <lineage>
        <taxon>Bacteria</taxon>
        <taxon>Pseudomonadati</taxon>
        <taxon>Bacteroidota</taxon>
        <taxon>Flavobacteriia</taxon>
        <taxon>Flavobacteriales</taxon>
        <taxon>Flavobacteriaceae</taxon>
        <taxon>Autumnicola</taxon>
    </lineage>
</organism>
<protein>
    <submittedName>
        <fullName evidence="2">DUF1361 domain-containing protein</fullName>
    </submittedName>
</protein>
<keyword evidence="3" id="KW-1185">Reference proteome</keyword>
<feature type="transmembrane region" description="Helical" evidence="1">
    <location>
        <begin position="12"/>
        <end position="30"/>
    </location>
</feature>
<dbReference type="InterPro" id="IPR009793">
    <property type="entry name" value="DUF1361"/>
</dbReference>
<dbReference type="EMBL" id="JAVRHO010000007">
    <property type="protein sequence ID" value="MDT0646343.1"/>
    <property type="molecule type" value="Genomic_DNA"/>
</dbReference>
<dbReference type="RefSeq" id="WP_311494517.1">
    <property type="nucleotide sequence ID" value="NZ_JAVRHO010000007.1"/>
</dbReference>
<feature type="transmembrane region" description="Helical" evidence="1">
    <location>
        <begin position="36"/>
        <end position="53"/>
    </location>
</feature>
<reference evidence="2 3" key="1">
    <citation type="submission" date="2023-09" db="EMBL/GenBank/DDBJ databases">
        <authorList>
            <person name="Rey-Velasco X."/>
        </authorList>
    </citation>
    <scope>NUCLEOTIDE SEQUENCE [LARGE SCALE GENOMIC DNA]</scope>
    <source>
        <strain evidence="2 3">F260</strain>
    </source>
</reference>
<proteinExistence type="predicted"/>
<accession>A0ABU3CJ15</accession>